<comment type="caution">
    <text evidence="7">The sequence shown here is derived from an EMBL/GenBank/DDBJ whole genome shotgun (WGS) entry which is preliminary data.</text>
</comment>
<accession>A0ABS2TW95</accession>
<dbReference type="EMBL" id="JADKYB010000013">
    <property type="protein sequence ID" value="MBM9507615.1"/>
    <property type="molecule type" value="Genomic_DNA"/>
</dbReference>
<reference evidence="7 8" key="1">
    <citation type="submission" date="2021-01" db="EMBL/GenBank/DDBJ databases">
        <title>Streptomyces acididurans sp. nov., isolated from a peat swamp forest soil.</title>
        <authorList>
            <person name="Chantavorakit T."/>
            <person name="Duangmal K."/>
        </authorList>
    </citation>
    <scope>NUCLEOTIDE SEQUENCE [LARGE SCALE GENOMIC DNA]</scope>
    <source>
        <strain evidence="7 8">KK5PA1</strain>
    </source>
</reference>
<evidence type="ECO:0000259" key="6">
    <source>
        <dbReference type="Pfam" id="PF00694"/>
    </source>
</evidence>
<dbReference type="Proteomes" id="UP000749040">
    <property type="component" value="Unassembled WGS sequence"/>
</dbReference>
<keyword evidence="3" id="KW-0456">Lyase</keyword>
<name>A0ABS2TW95_9ACTN</name>
<dbReference type="SUPFAM" id="SSF52016">
    <property type="entry name" value="LeuD/IlvD-like"/>
    <property type="match status" value="1"/>
</dbReference>
<evidence type="ECO:0000256" key="2">
    <source>
        <dbReference type="ARBA" id="ARBA00017233"/>
    </source>
</evidence>
<dbReference type="Gene3D" id="3.20.19.10">
    <property type="entry name" value="Aconitase, domain 4"/>
    <property type="match status" value="1"/>
</dbReference>
<comment type="similarity">
    <text evidence="1">Belongs to the LeuD family. LeuD type 2 subfamily.</text>
</comment>
<organism evidence="7 8">
    <name type="scientific">Actinacidiphila acididurans</name>
    <dbReference type="NCBI Taxonomy" id="2784346"/>
    <lineage>
        <taxon>Bacteria</taxon>
        <taxon>Bacillati</taxon>
        <taxon>Actinomycetota</taxon>
        <taxon>Actinomycetes</taxon>
        <taxon>Kitasatosporales</taxon>
        <taxon>Streptomycetaceae</taxon>
        <taxon>Actinacidiphila</taxon>
    </lineage>
</organism>
<evidence type="ECO:0000256" key="3">
    <source>
        <dbReference type="ARBA" id="ARBA00023239"/>
    </source>
</evidence>
<dbReference type="InterPro" id="IPR050075">
    <property type="entry name" value="LeuD"/>
</dbReference>
<feature type="domain" description="Aconitase A/isopropylmalate dehydratase small subunit swivel" evidence="6">
    <location>
        <begin position="54"/>
        <end position="104"/>
    </location>
</feature>
<evidence type="ECO:0000313" key="8">
    <source>
        <dbReference type="Proteomes" id="UP000749040"/>
    </source>
</evidence>
<evidence type="ECO:0000313" key="7">
    <source>
        <dbReference type="EMBL" id="MBM9507615.1"/>
    </source>
</evidence>
<evidence type="ECO:0000256" key="1">
    <source>
        <dbReference type="ARBA" id="ARBA00009869"/>
    </source>
</evidence>
<protein>
    <recommendedName>
        <fullName evidence="2">3-isopropylmalate dehydratase small subunit</fullName>
    </recommendedName>
    <alternativeName>
        <fullName evidence="4">Alpha-IPM isomerase</fullName>
    </alternativeName>
    <alternativeName>
        <fullName evidence="5">Isopropylmalate isomerase</fullName>
    </alternativeName>
</protein>
<dbReference type="PANTHER" id="PTHR43345:SF2">
    <property type="entry name" value="3-ISOPROPYLMALATE DEHYDRATASE SMALL SUBUNIT 1"/>
    <property type="match status" value="1"/>
</dbReference>
<evidence type="ECO:0000256" key="5">
    <source>
        <dbReference type="ARBA" id="ARBA00033368"/>
    </source>
</evidence>
<evidence type="ECO:0000256" key="4">
    <source>
        <dbReference type="ARBA" id="ARBA00031631"/>
    </source>
</evidence>
<keyword evidence="8" id="KW-1185">Reference proteome</keyword>
<sequence length="182" mass="18960">MDTLITGRAWVVGDSVTTDAMYPAFAMKLPLPEAARHVFYELRPGWTGLVRPGDIVVAGRNFGLGSSRPVAALFRELGVAALVAEEFNSLFLRNAVNHGLPALTVPGVTAAFADGDTLRMDIAEGWAENPATGTRLPGGALPPLVLDILAAGGILPKLAREGYVPVPGTSGRPGHPQPSGKS</sequence>
<dbReference type="InterPro" id="IPR011827">
    <property type="entry name" value="LeuD_type2/HacB/DmdB"/>
</dbReference>
<dbReference type="RefSeq" id="WP_205359467.1">
    <property type="nucleotide sequence ID" value="NZ_JADKYB010000013.1"/>
</dbReference>
<dbReference type="PANTHER" id="PTHR43345">
    <property type="entry name" value="3-ISOPROPYLMALATE DEHYDRATASE SMALL SUBUNIT 2-RELATED-RELATED"/>
    <property type="match status" value="1"/>
</dbReference>
<dbReference type="Pfam" id="PF00694">
    <property type="entry name" value="Aconitase_C"/>
    <property type="match status" value="1"/>
</dbReference>
<dbReference type="InterPro" id="IPR000573">
    <property type="entry name" value="AconitaseA/IPMdHydase_ssu_swvl"/>
</dbReference>
<dbReference type="InterPro" id="IPR015928">
    <property type="entry name" value="Aconitase/3IPM_dehydase_swvl"/>
</dbReference>
<gene>
    <name evidence="7" type="ORF">ITX44_24340</name>
</gene>
<proteinExistence type="inferred from homology"/>
<dbReference type="NCBIfam" id="TIGR02087">
    <property type="entry name" value="LEUD_arch"/>
    <property type="match status" value="1"/>
</dbReference>